<feature type="domain" description="Syntaxin 6/10/61 N-terminal" evidence="9">
    <location>
        <begin position="51"/>
        <end position="167"/>
    </location>
</feature>
<keyword evidence="5" id="KW-1133">Transmembrane helix</keyword>
<comment type="subcellular location">
    <subcellularLocation>
        <location evidence="8">Golgi apparatus</location>
        <location evidence="8">trans-Golgi network membrane</location>
        <topology evidence="8">Single-pass type IV membrane protein</topology>
    </subcellularLocation>
</comment>
<dbReference type="FunFam" id="1.20.58.90:FF:000004">
    <property type="entry name" value="Syntaxin 10"/>
    <property type="match status" value="1"/>
</dbReference>
<evidence type="ECO:0000256" key="7">
    <source>
        <dbReference type="ARBA" id="ARBA00023136"/>
    </source>
</evidence>
<keyword evidence="6" id="KW-0333">Golgi apparatus</keyword>
<keyword evidence="3" id="KW-0812">Transmembrane</keyword>
<dbReference type="EMBL" id="JBJJXI010000177">
    <property type="protein sequence ID" value="KAL3384199.1"/>
    <property type="molecule type" value="Genomic_DNA"/>
</dbReference>
<dbReference type="Pfam" id="PF09177">
    <property type="entry name" value="STX6_10_61_N"/>
    <property type="match status" value="1"/>
</dbReference>
<evidence type="ECO:0000256" key="5">
    <source>
        <dbReference type="ARBA" id="ARBA00022989"/>
    </source>
</evidence>
<dbReference type="CDD" id="cd21443">
    <property type="entry name" value="SNARE_NTD_STX6_STX10"/>
    <property type="match status" value="1"/>
</dbReference>
<evidence type="ECO:0000256" key="4">
    <source>
        <dbReference type="ARBA" id="ARBA00022927"/>
    </source>
</evidence>
<dbReference type="GO" id="GO:0015031">
    <property type="term" value="P:protein transport"/>
    <property type="evidence" value="ECO:0007669"/>
    <property type="project" value="UniProtKB-KW"/>
</dbReference>
<evidence type="ECO:0000256" key="2">
    <source>
        <dbReference type="ARBA" id="ARBA00022448"/>
    </source>
</evidence>
<evidence type="ECO:0000256" key="8">
    <source>
        <dbReference type="ARBA" id="ARBA00037801"/>
    </source>
</evidence>
<organism evidence="10 11">
    <name type="scientific">Trichogramma kaykai</name>
    <dbReference type="NCBI Taxonomy" id="54128"/>
    <lineage>
        <taxon>Eukaryota</taxon>
        <taxon>Metazoa</taxon>
        <taxon>Ecdysozoa</taxon>
        <taxon>Arthropoda</taxon>
        <taxon>Hexapoda</taxon>
        <taxon>Insecta</taxon>
        <taxon>Pterygota</taxon>
        <taxon>Neoptera</taxon>
        <taxon>Endopterygota</taxon>
        <taxon>Hymenoptera</taxon>
        <taxon>Apocrita</taxon>
        <taxon>Proctotrupomorpha</taxon>
        <taxon>Chalcidoidea</taxon>
        <taxon>Trichogrammatidae</taxon>
        <taxon>Trichogramma</taxon>
    </lineage>
</organism>
<dbReference type="AlphaFoldDB" id="A0ABD2VTY8"/>
<dbReference type="Proteomes" id="UP001627154">
    <property type="component" value="Unassembled WGS sequence"/>
</dbReference>
<protein>
    <recommendedName>
        <fullName evidence="9">Syntaxin 6/10/61 N-terminal domain-containing protein</fullName>
    </recommendedName>
</protein>
<dbReference type="InterPro" id="IPR010989">
    <property type="entry name" value="SNARE"/>
</dbReference>
<keyword evidence="4" id="KW-0653">Protein transport</keyword>
<evidence type="ECO:0000256" key="6">
    <source>
        <dbReference type="ARBA" id="ARBA00023034"/>
    </source>
</evidence>
<dbReference type="GO" id="GO:0005794">
    <property type="term" value="C:Golgi apparatus"/>
    <property type="evidence" value="ECO:0007669"/>
    <property type="project" value="UniProtKB-SubCell"/>
</dbReference>
<keyword evidence="2" id="KW-0813">Transport</keyword>
<reference evidence="10 11" key="1">
    <citation type="journal article" date="2024" name="bioRxiv">
        <title>A reference genome for Trichogramma kaykai: A tiny desert-dwelling parasitoid wasp with competing sex-ratio distorters.</title>
        <authorList>
            <person name="Culotta J."/>
            <person name="Lindsey A.R."/>
        </authorList>
    </citation>
    <scope>NUCLEOTIDE SEQUENCE [LARGE SCALE GENOMIC DNA]</scope>
    <source>
        <strain evidence="10 11">KSX58</strain>
    </source>
</reference>
<proteinExistence type="inferred from homology"/>
<keyword evidence="11" id="KW-1185">Reference proteome</keyword>
<dbReference type="SUPFAM" id="SSF47661">
    <property type="entry name" value="t-snare proteins"/>
    <property type="match status" value="1"/>
</dbReference>
<accession>A0ABD2VTY8</accession>
<dbReference type="InterPro" id="IPR015260">
    <property type="entry name" value="Syntaxin-6/10/61_N"/>
</dbReference>
<sequence length="195" mass="22627">MYPNLDRESIACFPRLQYASLSLFTLGARDDKQFSSYLSILQTFISCAFAFCACSEVSKALTKTRDLFTRLDELKQVVSRCGNLSVPATPTLVNTGLPMIINAQEELEWTNTEIKNALRSIDWDLEDLEDTICIVEKNPSKFKTDHKELAVRRMFIDHTRKELKIMKDRMNINRDRDRDPSVRQYSRNNHLIIQT</sequence>
<gene>
    <name evidence="10" type="ORF">TKK_019989</name>
</gene>
<evidence type="ECO:0000313" key="10">
    <source>
        <dbReference type="EMBL" id="KAL3384199.1"/>
    </source>
</evidence>
<evidence type="ECO:0000256" key="3">
    <source>
        <dbReference type="ARBA" id="ARBA00022692"/>
    </source>
</evidence>
<comment type="caution">
    <text evidence="10">The sequence shown here is derived from an EMBL/GenBank/DDBJ whole genome shotgun (WGS) entry which is preliminary data.</text>
</comment>
<evidence type="ECO:0000313" key="11">
    <source>
        <dbReference type="Proteomes" id="UP001627154"/>
    </source>
</evidence>
<dbReference type="Gene3D" id="1.20.58.90">
    <property type="match status" value="1"/>
</dbReference>
<comment type="similarity">
    <text evidence="1">Belongs to the syntaxin family.</text>
</comment>
<keyword evidence="7" id="KW-0472">Membrane</keyword>
<name>A0ABD2VTY8_9HYME</name>
<evidence type="ECO:0000256" key="1">
    <source>
        <dbReference type="ARBA" id="ARBA00009063"/>
    </source>
</evidence>
<evidence type="ECO:0000259" key="9">
    <source>
        <dbReference type="Pfam" id="PF09177"/>
    </source>
</evidence>